<comment type="caution">
    <text evidence="1">The sequence shown here is derived from an EMBL/GenBank/DDBJ whole genome shotgun (WGS) entry which is preliminary data.</text>
</comment>
<dbReference type="AlphaFoldDB" id="A0A6G0ZFB5"/>
<evidence type="ECO:0000313" key="1">
    <source>
        <dbReference type="EMBL" id="KAF0769465.1"/>
    </source>
</evidence>
<reference evidence="1 2" key="1">
    <citation type="submission" date="2019-08" db="EMBL/GenBank/DDBJ databases">
        <title>Whole genome of Aphis craccivora.</title>
        <authorList>
            <person name="Voronova N.V."/>
            <person name="Shulinski R.S."/>
            <person name="Bandarenka Y.V."/>
            <person name="Zhorov D.G."/>
            <person name="Warner D."/>
        </authorList>
    </citation>
    <scope>NUCLEOTIDE SEQUENCE [LARGE SCALE GENOMIC DNA]</scope>
    <source>
        <strain evidence="1">180601</strain>
        <tissue evidence="1">Whole Body</tissue>
    </source>
</reference>
<gene>
    <name evidence="1" type="ORF">FWK35_00007377</name>
</gene>
<keyword evidence="2" id="KW-1185">Reference proteome</keyword>
<name>A0A6G0ZFB5_APHCR</name>
<accession>A0A6G0ZFB5</accession>
<organism evidence="1 2">
    <name type="scientific">Aphis craccivora</name>
    <name type="common">Cowpea aphid</name>
    <dbReference type="NCBI Taxonomy" id="307492"/>
    <lineage>
        <taxon>Eukaryota</taxon>
        <taxon>Metazoa</taxon>
        <taxon>Ecdysozoa</taxon>
        <taxon>Arthropoda</taxon>
        <taxon>Hexapoda</taxon>
        <taxon>Insecta</taxon>
        <taxon>Pterygota</taxon>
        <taxon>Neoptera</taxon>
        <taxon>Paraneoptera</taxon>
        <taxon>Hemiptera</taxon>
        <taxon>Sternorrhyncha</taxon>
        <taxon>Aphidomorpha</taxon>
        <taxon>Aphidoidea</taxon>
        <taxon>Aphididae</taxon>
        <taxon>Aphidini</taxon>
        <taxon>Aphis</taxon>
        <taxon>Aphis</taxon>
    </lineage>
</organism>
<dbReference type="Proteomes" id="UP000478052">
    <property type="component" value="Unassembled WGS sequence"/>
</dbReference>
<dbReference type="EMBL" id="VUJU01000593">
    <property type="protein sequence ID" value="KAF0769465.1"/>
    <property type="molecule type" value="Genomic_DNA"/>
</dbReference>
<evidence type="ECO:0000313" key="2">
    <source>
        <dbReference type="Proteomes" id="UP000478052"/>
    </source>
</evidence>
<sequence>MDYIFIVKFLFEKPYYFAPIVNNEYLNGAVIEIITYNEHKLIIVWGRDSERSDECIDFTMMCVFFFMSVTTFWSMSPVSDRKVNPVWTLGGKSKKFTIVFKSVRKNPKKVTENRNFYARPCYIFTTFFEFLMIKIFTKSVENAKICNISLSIKLFGPFKILENLRVENLIQVYLTIIIKEPKFWCIKAIQSLEIIS</sequence>
<proteinExistence type="predicted"/>
<protein>
    <submittedName>
        <fullName evidence="1">Uncharacterized protein</fullName>
    </submittedName>
</protein>